<organism evidence="1 2">
    <name type="scientific">Petrolisthes cinctipes</name>
    <name type="common">Flat porcelain crab</name>
    <dbReference type="NCBI Taxonomy" id="88211"/>
    <lineage>
        <taxon>Eukaryota</taxon>
        <taxon>Metazoa</taxon>
        <taxon>Ecdysozoa</taxon>
        <taxon>Arthropoda</taxon>
        <taxon>Crustacea</taxon>
        <taxon>Multicrustacea</taxon>
        <taxon>Malacostraca</taxon>
        <taxon>Eumalacostraca</taxon>
        <taxon>Eucarida</taxon>
        <taxon>Decapoda</taxon>
        <taxon>Pleocyemata</taxon>
        <taxon>Anomura</taxon>
        <taxon>Galatheoidea</taxon>
        <taxon>Porcellanidae</taxon>
        <taxon>Petrolisthes</taxon>
    </lineage>
</organism>
<proteinExistence type="predicted"/>
<accession>A0AAE1KZD1</accession>
<keyword evidence="2" id="KW-1185">Reference proteome</keyword>
<comment type="caution">
    <text evidence="1">The sequence shown here is derived from an EMBL/GenBank/DDBJ whole genome shotgun (WGS) entry which is preliminary data.</text>
</comment>
<name>A0AAE1KZD1_PETCI</name>
<evidence type="ECO:0000313" key="1">
    <source>
        <dbReference type="EMBL" id="KAK3887365.1"/>
    </source>
</evidence>
<dbReference type="EMBL" id="JAWQEG010000634">
    <property type="protein sequence ID" value="KAK3887365.1"/>
    <property type="molecule type" value="Genomic_DNA"/>
</dbReference>
<dbReference type="AlphaFoldDB" id="A0AAE1KZD1"/>
<dbReference type="Proteomes" id="UP001286313">
    <property type="component" value="Unassembled WGS sequence"/>
</dbReference>
<reference evidence="1" key="1">
    <citation type="submission" date="2023-10" db="EMBL/GenBank/DDBJ databases">
        <title>Genome assemblies of two species of porcelain crab, Petrolisthes cinctipes and Petrolisthes manimaculis (Anomura: Porcellanidae).</title>
        <authorList>
            <person name="Angst P."/>
        </authorList>
    </citation>
    <scope>NUCLEOTIDE SEQUENCE</scope>
    <source>
        <strain evidence="1">PB745_01</strain>
        <tissue evidence="1">Gill</tissue>
    </source>
</reference>
<evidence type="ECO:0000313" key="2">
    <source>
        <dbReference type="Proteomes" id="UP001286313"/>
    </source>
</evidence>
<protein>
    <submittedName>
        <fullName evidence="1">Uncharacterized protein</fullName>
    </submittedName>
</protein>
<sequence length="79" mass="7423">MGLQEGGMVVVGLEAGGVAAGWRGSLGDVKAAAAACPAPPLLPAAPKSTLVPPPSVFLSAGGGAVAPASPSNGSTFPRT</sequence>
<gene>
    <name evidence="1" type="ORF">Pcinc_008483</name>
</gene>